<gene>
    <name evidence="1" type="ORF">CK797_02280</name>
</gene>
<dbReference type="RefSeq" id="WP_104688194.1">
    <property type="nucleotide sequence ID" value="NZ_PNFV01000002.1"/>
</dbReference>
<dbReference type="OrthoDB" id="394960at2"/>
<dbReference type="InterPro" id="IPR029035">
    <property type="entry name" value="DHS-like_NAD/FAD-binding_dom"/>
</dbReference>
<organism evidence="1 2">
    <name type="scientific">Limosilactobacillus pontis</name>
    <dbReference type="NCBI Taxonomy" id="35787"/>
    <lineage>
        <taxon>Bacteria</taxon>
        <taxon>Bacillati</taxon>
        <taxon>Bacillota</taxon>
        <taxon>Bacilli</taxon>
        <taxon>Lactobacillales</taxon>
        <taxon>Lactobacillaceae</taxon>
        <taxon>Limosilactobacillus</taxon>
    </lineage>
</organism>
<evidence type="ECO:0000313" key="1">
    <source>
        <dbReference type="EMBL" id="PMB83092.1"/>
    </source>
</evidence>
<reference evidence="1 2" key="1">
    <citation type="submission" date="2017-09" db="EMBL/GenBank/DDBJ databases">
        <title>Bacterial strain isolated from the female urinary microbiota.</title>
        <authorList>
            <person name="Thomas-White K."/>
            <person name="Kumar N."/>
            <person name="Forster S."/>
            <person name="Putonti C."/>
            <person name="Lawley T."/>
            <person name="Wolfe A.J."/>
        </authorList>
    </citation>
    <scope>NUCLEOTIDE SEQUENCE [LARGE SCALE GENOMIC DNA]</scope>
    <source>
        <strain evidence="1 2">UMB0683</strain>
    </source>
</reference>
<comment type="caution">
    <text evidence="1">The sequence shown here is derived from an EMBL/GenBank/DDBJ whole genome shotgun (WGS) entry which is preliminary data.</text>
</comment>
<accession>A0A2J6NP48</accession>
<dbReference type="SUPFAM" id="SSF52467">
    <property type="entry name" value="DHS-like NAD/FAD-binding domain"/>
    <property type="match status" value="1"/>
</dbReference>
<name>A0A2J6NP48_9LACO</name>
<dbReference type="AlphaFoldDB" id="A0A2J6NP48"/>
<protein>
    <recommendedName>
        <fullName evidence="3">Deacetylase sirtuin-type domain-containing protein</fullName>
    </recommendedName>
</protein>
<sequence>MTAIKAAQQLLRTADAVLISASNGLSISEGYNIFANDTAFQRYFGKFAQQYGITSILQGAQALLPASAHCEFIHQLHKYMIDDYQGSETFRQLKQLVAGKDYFVITSNADQHFQQNGFDPQRIWEVEGDFFDVKMHSLEWETQQRACQDFIQQYADRQLVQLELGIGAANQLIKAPLMRMVATHPQWRYVTLNLPDEISILPVIQPQAIGLAGDLKQTLAQLVREN</sequence>
<evidence type="ECO:0008006" key="3">
    <source>
        <dbReference type="Google" id="ProtNLM"/>
    </source>
</evidence>
<dbReference type="EMBL" id="PNFV01000002">
    <property type="protein sequence ID" value="PMB83092.1"/>
    <property type="molecule type" value="Genomic_DNA"/>
</dbReference>
<dbReference type="Gene3D" id="3.40.50.1220">
    <property type="entry name" value="TPP-binding domain"/>
    <property type="match status" value="1"/>
</dbReference>
<dbReference type="Proteomes" id="UP000239920">
    <property type="component" value="Unassembled WGS sequence"/>
</dbReference>
<proteinExistence type="predicted"/>
<evidence type="ECO:0000313" key="2">
    <source>
        <dbReference type="Proteomes" id="UP000239920"/>
    </source>
</evidence>